<dbReference type="InterPro" id="IPR013249">
    <property type="entry name" value="RNA_pol_sigma70_r4_t2"/>
</dbReference>
<evidence type="ECO:0000259" key="6">
    <source>
        <dbReference type="Pfam" id="PF04542"/>
    </source>
</evidence>
<keyword evidence="9" id="KW-1185">Reference proteome</keyword>
<dbReference type="AlphaFoldDB" id="A0A1M7HKJ3"/>
<dbReference type="SUPFAM" id="SSF88946">
    <property type="entry name" value="Sigma2 domain of RNA polymerase sigma factors"/>
    <property type="match status" value="1"/>
</dbReference>
<reference evidence="8 9" key="1">
    <citation type="submission" date="2016-11" db="EMBL/GenBank/DDBJ databases">
        <authorList>
            <person name="Jaros S."/>
            <person name="Januszkiewicz K."/>
            <person name="Wedrychowicz H."/>
        </authorList>
    </citation>
    <scope>NUCLEOTIDE SEQUENCE [LARGE SCALE GENOMIC DNA]</scope>
    <source>
        <strain evidence="8 9">DSM 46144</strain>
    </source>
</reference>
<dbReference type="Proteomes" id="UP000184440">
    <property type="component" value="Unassembled WGS sequence"/>
</dbReference>
<keyword evidence="4" id="KW-0238">DNA-binding</keyword>
<organism evidence="8 9">
    <name type="scientific">Cryptosporangium aurantiacum</name>
    <dbReference type="NCBI Taxonomy" id="134849"/>
    <lineage>
        <taxon>Bacteria</taxon>
        <taxon>Bacillati</taxon>
        <taxon>Actinomycetota</taxon>
        <taxon>Actinomycetes</taxon>
        <taxon>Cryptosporangiales</taxon>
        <taxon>Cryptosporangiaceae</taxon>
        <taxon>Cryptosporangium</taxon>
    </lineage>
</organism>
<dbReference type="NCBIfam" id="TIGR02937">
    <property type="entry name" value="sigma70-ECF"/>
    <property type="match status" value="1"/>
</dbReference>
<protein>
    <submittedName>
        <fullName evidence="8">RNA polymerase sigma-70 factor, ECF subfamily</fullName>
    </submittedName>
</protein>
<evidence type="ECO:0000256" key="5">
    <source>
        <dbReference type="ARBA" id="ARBA00023163"/>
    </source>
</evidence>
<evidence type="ECO:0000313" key="9">
    <source>
        <dbReference type="Proteomes" id="UP000184440"/>
    </source>
</evidence>
<keyword evidence="2" id="KW-0805">Transcription regulation</keyword>
<keyword evidence="3" id="KW-0731">Sigma factor</keyword>
<dbReference type="GO" id="GO:0016987">
    <property type="term" value="F:sigma factor activity"/>
    <property type="evidence" value="ECO:0007669"/>
    <property type="project" value="UniProtKB-KW"/>
</dbReference>
<dbReference type="CDD" id="cd06171">
    <property type="entry name" value="Sigma70_r4"/>
    <property type="match status" value="1"/>
</dbReference>
<dbReference type="STRING" id="134849.SAMN05443668_101216"/>
<evidence type="ECO:0000259" key="7">
    <source>
        <dbReference type="Pfam" id="PF08281"/>
    </source>
</evidence>
<evidence type="ECO:0000256" key="4">
    <source>
        <dbReference type="ARBA" id="ARBA00023125"/>
    </source>
</evidence>
<dbReference type="RefSeq" id="WP_073250530.1">
    <property type="nucleotide sequence ID" value="NZ_FRCS01000001.1"/>
</dbReference>
<dbReference type="InterPro" id="IPR013324">
    <property type="entry name" value="RNA_pol_sigma_r3/r4-like"/>
</dbReference>
<dbReference type="Pfam" id="PF04542">
    <property type="entry name" value="Sigma70_r2"/>
    <property type="match status" value="1"/>
</dbReference>
<dbReference type="SUPFAM" id="SSF88659">
    <property type="entry name" value="Sigma3 and sigma4 domains of RNA polymerase sigma factors"/>
    <property type="match status" value="1"/>
</dbReference>
<dbReference type="InterPro" id="IPR014284">
    <property type="entry name" value="RNA_pol_sigma-70_dom"/>
</dbReference>
<evidence type="ECO:0000256" key="3">
    <source>
        <dbReference type="ARBA" id="ARBA00023082"/>
    </source>
</evidence>
<dbReference type="InterPro" id="IPR036388">
    <property type="entry name" value="WH-like_DNA-bd_sf"/>
</dbReference>
<name>A0A1M7HKJ3_9ACTN</name>
<evidence type="ECO:0000256" key="1">
    <source>
        <dbReference type="ARBA" id="ARBA00010641"/>
    </source>
</evidence>
<evidence type="ECO:0000313" key="8">
    <source>
        <dbReference type="EMBL" id="SHM28970.1"/>
    </source>
</evidence>
<comment type="similarity">
    <text evidence="1">Belongs to the sigma-70 factor family. ECF subfamily.</text>
</comment>
<dbReference type="Pfam" id="PF08281">
    <property type="entry name" value="Sigma70_r4_2"/>
    <property type="match status" value="1"/>
</dbReference>
<sequence>MATPATAEREFDDFYARNFAGIGTQIAAYLGDRTEAEDVTQEAFAQAWRRWSRVSGYADPVAWVRTVAYRLAVSRWRRLRVAFAHRRQQRAEPVPPPDAAWLDLVAALATLPPTQRRAIVLHYLGDLSVDEIADREGVPAGTVKSWLHRARGRLATSLGPGETDRTDPERVLREH</sequence>
<dbReference type="InterPro" id="IPR013325">
    <property type="entry name" value="RNA_pol_sigma_r2"/>
</dbReference>
<dbReference type="EMBL" id="FRCS01000001">
    <property type="protein sequence ID" value="SHM28970.1"/>
    <property type="molecule type" value="Genomic_DNA"/>
</dbReference>
<keyword evidence="5" id="KW-0804">Transcription</keyword>
<evidence type="ECO:0000256" key="2">
    <source>
        <dbReference type="ARBA" id="ARBA00023015"/>
    </source>
</evidence>
<feature type="domain" description="RNA polymerase sigma-70 region 2" evidence="6">
    <location>
        <begin position="28"/>
        <end position="80"/>
    </location>
</feature>
<dbReference type="GO" id="GO:0006352">
    <property type="term" value="P:DNA-templated transcription initiation"/>
    <property type="evidence" value="ECO:0007669"/>
    <property type="project" value="InterPro"/>
</dbReference>
<feature type="domain" description="RNA polymerase sigma factor 70 region 4 type 2" evidence="7">
    <location>
        <begin position="103"/>
        <end position="154"/>
    </location>
</feature>
<dbReference type="PANTHER" id="PTHR43133:SF50">
    <property type="entry name" value="ECF RNA POLYMERASE SIGMA FACTOR SIGM"/>
    <property type="match status" value="1"/>
</dbReference>
<dbReference type="InterPro" id="IPR039425">
    <property type="entry name" value="RNA_pol_sigma-70-like"/>
</dbReference>
<dbReference type="Gene3D" id="1.10.10.10">
    <property type="entry name" value="Winged helix-like DNA-binding domain superfamily/Winged helix DNA-binding domain"/>
    <property type="match status" value="1"/>
</dbReference>
<proteinExistence type="inferred from homology"/>
<dbReference type="PANTHER" id="PTHR43133">
    <property type="entry name" value="RNA POLYMERASE ECF-TYPE SIGMA FACTO"/>
    <property type="match status" value="1"/>
</dbReference>
<dbReference type="InterPro" id="IPR007627">
    <property type="entry name" value="RNA_pol_sigma70_r2"/>
</dbReference>
<dbReference type="Gene3D" id="1.10.1740.10">
    <property type="match status" value="1"/>
</dbReference>
<gene>
    <name evidence="8" type="ORF">SAMN05443668_101216</name>
</gene>
<accession>A0A1M7HKJ3</accession>
<dbReference type="GO" id="GO:0003677">
    <property type="term" value="F:DNA binding"/>
    <property type="evidence" value="ECO:0007669"/>
    <property type="project" value="UniProtKB-KW"/>
</dbReference>